<feature type="repeat" description="ANK" evidence="3">
    <location>
        <begin position="326"/>
        <end position="358"/>
    </location>
</feature>
<evidence type="ECO:0000256" key="3">
    <source>
        <dbReference type="PROSITE-ProRule" id="PRU00023"/>
    </source>
</evidence>
<keyword evidence="5" id="KW-0732">Signal</keyword>
<dbReference type="Proteomes" id="UP000281118">
    <property type="component" value="Unassembled WGS sequence"/>
</dbReference>
<feature type="signal peptide" evidence="5">
    <location>
        <begin position="1"/>
        <end position="26"/>
    </location>
</feature>
<dbReference type="AlphaFoldDB" id="A0A3S0XG56"/>
<dbReference type="SUPFAM" id="SSF103088">
    <property type="entry name" value="OmpA-like"/>
    <property type="match status" value="1"/>
</dbReference>
<dbReference type="PANTHER" id="PTHR24189">
    <property type="entry name" value="MYOTROPHIN"/>
    <property type="match status" value="1"/>
</dbReference>
<dbReference type="Pfam" id="PF00691">
    <property type="entry name" value="OmpA"/>
    <property type="match status" value="1"/>
</dbReference>
<comment type="caution">
    <text evidence="7">The sequence shown here is derived from an EMBL/GenBank/DDBJ whole genome shotgun (WGS) entry which is preliminary data.</text>
</comment>
<evidence type="ECO:0000256" key="2">
    <source>
        <dbReference type="ARBA" id="ARBA00023043"/>
    </source>
</evidence>
<keyword evidence="4" id="KW-0472">Membrane</keyword>
<dbReference type="PROSITE" id="PS50088">
    <property type="entry name" value="ANK_REPEAT"/>
    <property type="match status" value="1"/>
</dbReference>
<dbReference type="PROSITE" id="PS50297">
    <property type="entry name" value="ANK_REP_REGION"/>
    <property type="match status" value="1"/>
</dbReference>
<dbReference type="EMBL" id="RXFT01000007">
    <property type="protein sequence ID" value="RUR69116.1"/>
    <property type="molecule type" value="Genomic_DNA"/>
</dbReference>
<dbReference type="InterPro" id="IPR002110">
    <property type="entry name" value="Ankyrin_rpt"/>
</dbReference>
<evidence type="ECO:0000256" key="4">
    <source>
        <dbReference type="PROSITE-ProRule" id="PRU00473"/>
    </source>
</evidence>
<dbReference type="Gene3D" id="3.30.1330.60">
    <property type="entry name" value="OmpA-like domain"/>
    <property type="match status" value="1"/>
</dbReference>
<dbReference type="InterPro" id="IPR050745">
    <property type="entry name" value="Multifunctional_regulatory"/>
</dbReference>
<dbReference type="InterPro" id="IPR036737">
    <property type="entry name" value="OmpA-like_sf"/>
</dbReference>
<gene>
    <name evidence="7" type="ORF">EJP67_18835</name>
</gene>
<dbReference type="PROSITE" id="PS51123">
    <property type="entry name" value="OMPA_2"/>
    <property type="match status" value="1"/>
</dbReference>
<dbReference type="OrthoDB" id="671583at2"/>
<dbReference type="PANTHER" id="PTHR24189:SF50">
    <property type="entry name" value="ANKYRIN REPEAT AND SOCS BOX PROTEIN 2"/>
    <property type="match status" value="1"/>
</dbReference>
<keyword evidence="1" id="KW-0677">Repeat</keyword>
<organism evidence="7 8">
    <name type="scientific">Variovorax guangxiensis</name>
    <dbReference type="NCBI Taxonomy" id="1775474"/>
    <lineage>
        <taxon>Bacteria</taxon>
        <taxon>Pseudomonadati</taxon>
        <taxon>Pseudomonadota</taxon>
        <taxon>Betaproteobacteria</taxon>
        <taxon>Burkholderiales</taxon>
        <taxon>Comamonadaceae</taxon>
        <taxon>Variovorax</taxon>
    </lineage>
</organism>
<proteinExistence type="predicted"/>
<dbReference type="InterPro" id="IPR036770">
    <property type="entry name" value="Ankyrin_rpt-contain_sf"/>
</dbReference>
<protein>
    <recommendedName>
        <fullName evidence="6">OmpA-like domain-containing protein</fullName>
    </recommendedName>
</protein>
<name>A0A3S0XG56_9BURK</name>
<evidence type="ECO:0000313" key="8">
    <source>
        <dbReference type="Proteomes" id="UP000281118"/>
    </source>
</evidence>
<evidence type="ECO:0000313" key="7">
    <source>
        <dbReference type="EMBL" id="RUR69116.1"/>
    </source>
</evidence>
<keyword evidence="2 3" id="KW-0040">ANK repeat</keyword>
<dbReference type="Gene3D" id="1.25.40.20">
    <property type="entry name" value="Ankyrin repeat-containing domain"/>
    <property type="match status" value="1"/>
</dbReference>
<feature type="chain" id="PRO_5018754306" description="OmpA-like domain-containing protein" evidence="5">
    <location>
        <begin position="27"/>
        <end position="413"/>
    </location>
</feature>
<dbReference type="InterPro" id="IPR006665">
    <property type="entry name" value="OmpA-like"/>
</dbReference>
<feature type="domain" description="OmpA-like" evidence="6">
    <location>
        <begin position="27"/>
        <end position="137"/>
    </location>
</feature>
<sequence>MLQSAKHFLSVLAVAGLLVHANDAGAYSNKATFAAEVFFEQGDDTLATAQQEKLRAFADRIDKHQLEVIIAVGHATPGETDTKALSERRAASTRFTLIQLGIPPYRIYTEGKADTQAAYAQDATQMPRAEIEYVGTYGAAPYTHGFNSMWTWHRDFLPGQERPQLNKPPATWDTSRPEQFFPAITNPAWRLRFLDKYRLVAILRNDDSLLREIENLRPPAASAQTALMAIAFGTPFAQSVFASAIDRLDVTEPGGHELAEQLWCDNSWRTSARRLSFQRMKIPQMLRTLSAAEQKRWTECAARRTDVEALGFLKSNGVNLSARNEQGETALHAVVSRFDPGGIRVLVAAGADPNAQDASGRTPLHGLASANYGPMTGRPQADQLRQAWATLTAAGANPSIQDYRGSIPAPVKP</sequence>
<dbReference type="SUPFAM" id="SSF48403">
    <property type="entry name" value="Ankyrin repeat"/>
    <property type="match status" value="1"/>
</dbReference>
<dbReference type="GO" id="GO:0016020">
    <property type="term" value="C:membrane"/>
    <property type="evidence" value="ECO:0007669"/>
    <property type="project" value="UniProtKB-UniRule"/>
</dbReference>
<dbReference type="Pfam" id="PF00023">
    <property type="entry name" value="Ank"/>
    <property type="match status" value="1"/>
</dbReference>
<accession>A0A3S0XG56</accession>
<evidence type="ECO:0000256" key="1">
    <source>
        <dbReference type="ARBA" id="ARBA00022737"/>
    </source>
</evidence>
<evidence type="ECO:0000256" key="5">
    <source>
        <dbReference type="SAM" id="SignalP"/>
    </source>
</evidence>
<reference evidence="7 8" key="1">
    <citation type="submission" date="2018-12" db="EMBL/GenBank/DDBJ databases">
        <title>The genome sequences of Variovorax guangxiensis DSM 27352.</title>
        <authorList>
            <person name="Gao J."/>
            <person name="Sun J."/>
        </authorList>
    </citation>
    <scope>NUCLEOTIDE SEQUENCE [LARGE SCALE GENOMIC DNA]</scope>
    <source>
        <strain evidence="7 8">DSM 27352</strain>
    </source>
</reference>
<evidence type="ECO:0000259" key="6">
    <source>
        <dbReference type="PROSITE" id="PS51123"/>
    </source>
</evidence>